<feature type="region of interest" description="Disordered" evidence="1">
    <location>
        <begin position="244"/>
        <end position="301"/>
    </location>
</feature>
<dbReference type="RefSeq" id="WP_184584812.1">
    <property type="nucleotide sequence ID" value="NZ_JACHJT010000002.1"/>
</dbReference>
<dbReference type="Proteomes" id="UP000523007">
    <property type="component" value="Unassembled WGS sequence"/>
</dbReference>
<sequence length="437" mass="45686">MSIERVSAVADAVLFGAQPHSPHRPPAARNQAGWQFGTLAPPGAPSEDPNASRTECVVEVGTGTVLHLLVRYVPGWVCRPAGDDAGARAERRGNSTLQEVGAAVPLDGPPGGREIPLALPDGARGAERDGSAGRHLTGLVTVTSTPLSMPRRVVRVGVHVANRTPWRTGQERATRERVLRSSMVSVHTVLRVDHGVFVSHLEPPEWAAPAVASCRNKHTWPVLLGRPGERDLMLSSPIILADHPEAAPEGPGGPRGATGVDEIASPRTTPHARRGGTRNRPSARPSAARTVNGADGIPPETLDRLRGTLRWLDGATAWIPARRAEPAPGAELAGAPGAARWAPAADSGTSRGAGEVAVPGGMAVRGSRVRVRPDADPAAARAAVPRDATGTVAGIYVDVDGTCFLAVALDFGPAFCQERGRVLFLHPDDVELSEDAN</sequence>
<evidence type="ECO:0000256" key="1">
    <source>
        <dbReference type="SAM" id="MobiDB-lite"/>
    </source>
</evidence>
<dbReference type="AlphaFoldDB" id="A0A7W7RN36"/>
<dbReference type="EMBL" id="JACHJT010000002">
    <property type="protein sequence ID" value="MBB4935019.1"/>
    <property type="molecule type" value="Genomic_DNA"/>
</dbReference>
<keyword evidence="3" id="KW-1185">Reference proteome</keyword>
<reference evidence="2 3" key="1">
    <citation type="submission" date="2020-08" db="EMBL/GenBank/DDBJ databases">
        <title>Sequencing the genomes of 1000 actinobacteria strains.</title>
        <authorList>
            <person name="Klenk H.-P."/>
        </authorList>
    </citation>
    <scope>NUCLEOTIDE SEQUENCE [LARGE SCALE GENOMIC DNA]</scope>
    <source>
        <strain evidence="2 3">DSM 102030</strain>
    </source>
</reference>
<evidence type="ECO:0000313" key="3">
    <source>
        <dbReference type="Proteomes" id="UP000523007"/>
    </source>
</evidence>
<comment type="caution">
    <text evidence="2">The sequence shown here is derived from an EMBL/GenBank/DDBJ whole genome shotgun (WGS) entry which is preliminary data.</text>
</comment>
<proteinExistence type="predicted"/>
<feature type="compositionally biased region" description="Low complexity" evidence="1">
    <location>
        <begin position="280"/>
        <end position="289"/>
    </location>
</feature>
<feature type="region of interest" description="Disordered" evidence="1">
    <location>
        <begin position="17"/>
        <end position="52"/>
    </location>
</feature>
<name>A0A7W7RN36_9ACTN</name>
<organism evidence="2 3">
    <name type="scientific">Lipingzhangella halophila</name>
    <dbReference type="NCBI Taxonomy" id="1783352"/>
    <lineage>
        <taxon>Bacteria</taxon>
        <taxon>Bacillati</taxon>
        <taxon>Actinomycetota</taxon>
        <taxon>Actinomycetes</taxon>
        <taxon>Streptosporangiales</taxon>
        <taxon>Nocardiopsidaceae</taxon>
        <taxon>Lipingzhangella</taxon>
    </lineage>
</organism>
<gene>
    <name evidence="2" type="ORF">F4561_005913</name>
</gene>
<evidence type="ECO:0000313" key="2">
    <source>
        <dbReference type="EMBL" id="MBB4935019.1"/>
    </source>
</evidence>
<protein>
    <submittedName>
        <fullName evidence="2">Uncharacterized protein</fullName>
    </submittedName>
</protein>
<accession>A0A7W7RN36</accession>